<keyword evidence="4 8" id="KW-1133">Transmembrane helix</keyword>
<accession>A0A6N4SLP5</accession>
<organism evidence="12 13">
    <name type="scientific">Talaromyces pinophilus</name>
    <name type="common">Penicillium pinophilum</name>
    <dbReference type="NCBI Taxonomy" id="128442"/>
    <lineage>
        <taxon>Eukaryota</taxon>
        <taxon>Fungi</taxon>
        <taxon>Dikarya</taxon>
        <taxon>Ascomycota</taxon>
        <taxon>Pezizomycotina</taxon>
        <taxon>Eurotiomycetes</taxon>
        <taxon>Eurotiomycetidae</taxon>
        <taxon>Eurotiales</taxon>
        <taxon>Trichocomaceae</taxon>
        <taxon>Talaromyces</taxon>
        <taxon>Talaromyces sect. Talaromyces</taxon>
    </lineage>
</organism>
<dbReference type="PANTHER" id="PTHR32361">
    <property type="entry name" value="FERRIC/CUPRIC REDUCTASE TRANSMEMBRANE COMPONENT"/>
    <property type="match status" value="1"/>
</dbReference>
<dbReference type="Gene3D" id="3.40.50.80">
    <property type="entry name" value="Nucleotide-binding domain of ferredoxin-NADP reductase (FNR) module"/>
    <property type="match status" value="1"/>
</dbReference>
<dbReference type="InterPro" id="IPR013121">
    <property type="entry name" value="Fe_red_NAD-bd_6"/>
</dbReference>
<dbReference type="EMBL" id="DF933835">
    <property type="protein sequence ID" value="GAM40643.1"/>
    <property type="molecule type" value="Genomic_DNA"/>
</dbReference>
<feature type="transmembrane region" description="Helical" evidence="8">
    <location>
        <begin position="364"/>
        <end position="383"/>
    </location>
</feature>
<name>A0A6N4SLP5_TALPI</name>
<evidence type="ECO:0000256" key="4">
    <source>
        <dbReference type="ARBA" id="ARBA00022989"/>
    </source>
</evidence>
<keyword evidence="5" id="KW-0560">Oxidoreductase</keyword>
<dbReference type="CDD" id="cd06186">
    <property type="entry name" value="NOX_Duox_like_FAD_NADP"/>
    <property type="match status" value="1"/>
</dbReference>
<feature type="transmembrane region" description="Helical" evidence="8">
    <location>
        <begin position="247"/>
        <end position="267"/>
    </location>
</feature>
<keyword evidence="9" id="KW-0732">Signal</keyword>
<protein>
    <recommendedName>
        <fullName evidence="14">FAD-binding FR-type domain-containing protein</fullName>
    </recommendedName>
</protein>
<keyword evidence="6" id="KW-0406">Ion transport</keyword>
<feature type="domain" description="Ferric oxidoreductase" evidence="10">
    <location>
        <begin position="293"/>
        <end position="408"/>
    </location>
</feature>
<feature type="transmembrane region" description="Helical" evidence="8">
    <location>
        <begin position="164"/>
        <end position="185"/>
    </location>
</feature>
<dbReference type="GO" id="GO:0006826">
    <property type="term" value="P:iron ion transport"/>
    <property type="evidence" value="ECO:0007669"/>
    <property type="project" value="TreeGrafter"/>
</dbReference>
<feature type="transmembrane region" description="Helical" evidence="8">
    <location>
        <begin position="333"/>
        <end position="352"/>
    </location>
</feature>
<dbReference type="Pfam" id="PF08030">
    <property type="entry name" value="NAD_binding_6"/>
    <property type="match status" value="1"/>
</dbReference>
<reference evidence="13" key="1">
    <citation type="journal article" date="2015" name="Genome Announc.">
        <title>Draft genome sequence of Talaromyces cellulolyticus strain Y-94, a source of lignocellulosic biomass-degrading enzymes.</title>
        <authorList>
            <person name="Fujii T."/>
            <person name="Koike H."/>
            <person name="Sawayama S."/>
            <person name="Yano S."/>
            <person name="Inoue H."/>
        </authorList>
    </citation>
    <scope>NUCLEOTIDE SEQUENCE [LARGE SCALE GENOMIC DNA]</scope>
    <source>
        <strain evidence="13">Y-94</strain>
    </source>
</reference>
<keyword evidence="2" id="KW-0813">Transport</keyword>
<evidence type="ECO:0000256" key="7">
    <source>
        <dbReference type="ARBA" id="ARBA00023136"/>
    </source>
</evidence>
<evidence type="ECO:0000256" key="1">
    <source>
        <dbReference type="ARBA" id="ARBA00004141"/>
    </source>
</evidence>
<keyword evidence="13" id="KW-1185">Reference proteome</keyword>
<evidence type="ECO:0000259" key="11">
    <source>
        <dbReference type="Pfam" id="PF08030"/>
    </source>
</evidence>
<dbReference type="SFLD" id="SFLDS00052">
    <property type="entry name" value="Ferric_Reductase_Domain"/>
    <property type="match status" value="1"/>
</dbReference>
<dbReference type="SFLD" id="SFLDG01168">
    <property type="entry name" value="Ferric_reductase_subgroup_(FRE"/>
    <property type="match status" value="1"/>
</dbReference>
<dbReference type="AlphaFoldDB" id="A0A6N4SLP5"/>
<proteinExistence type="predicted"/>
<dbReference type="PANTHER" id="PTHR32361:SF9">
    <property type="entry name" value="FERRIC REDUCTASE TRANSMEMBRANE COMPONENT 3-RELATED"/>
    <property type="match status" value="1"/>
</dbReference>
<evidence type="ECO:0000259" key="10">
    <source>
        <dbReference type="Pfam" id="PF01794"/>
    </source>
</evidence>
<evidence type="ECO:0000256" key="5">
    <source>
        <dbReference type="ARBA" id="ARBA00023002"/>
    </source>
</evidence>
<evidence type="ECO:0000256" key="6">
    <source>
        <dbReference type="ARBA" id="ARBA00023065"/>
    </source>
</evidence>
<dbReference type="Pfam" id="PF01794">
    <property type="entry name" value="Ferric_reduct"/>
    <property type="match status" value="1"/>
</dbReference>
<evidence type="ECO:0000313" key="12">
    <source>
        <dbReference type="EMBL" id="GAM40643.1"/>
    </source>
</evidence>
<dbReference type="GO" id="GO:0006879">
    <property type="term" value="P:intracellular iron ion homeostasis"/>
    <property type="evidence" value="ECO:0007669"/>
    <property type="project" value="TreeGrafter"/>
</dbReference>
<dbReference type="GO" id="GO:0015677">
    <property type="term" value="P:copper ion import"/>
    <property type="evidence" value="ECO:0007669"/>
    <property type="project" value="TreeGrafter"/>
</dbReference>
<dbReference type="SUPFAM" id="SSF52343">
    <property type="entry name" value="Ferredoxin reductase-like, C-terminal NADP-linked domain"/>
    <property type="match status" value="1"/>
</dbReference>
<dbReference type="GO" id="GO:0000293">
    <property type="term" value="F:ferric-chelate reductase activity"/>
    <property type="evidence" value="ECO:0007669"/>
    <property type="project" value="UniProtKB-ARBA"/>
</dbReference>
<comment type="caution">
    <text evidence="12">The sequence shown here is derived from an EMBL/GenBank/DDBJ whole genome shotgun (WGS) entry which is preliminary data.</text>
</comment>
<evidence type="ECO:0000313" key="13">
    <source>
        <dbReference type="Proteomes" id="UP000053095"/>
    </source>
</evidence>
<feature type="domain" description="Ferric reductase NAD binding" evidence="11">
    <location>
        <begin position="624"/>
        <end position="767"/>
    </location>
</feature>
<evidence type="ECO:0000256" key="8">
    <source>
        <dbReference type="SAM" id="Phobius"/>
    </source>
</evidence>
<feature type="transmembrane region" description="Helical" evidence="8">
    <location>
        <begin position="287"/>
        <end position="306"/>
    </location>
</feature>
<evidence type="ECO:0000256" key="3">
    <source>
        <dbReference type="ARBA" id="ARBA00022692"/>
    </source>
</evidence>
<feature type="transmembrane region" description="Helical" evidence="8">
    <location>
        <begin position="390"/>
        <end position="410"/>
    </location>
</feature>
<dbReference type="InterPro" id="IPR051410">
    <property type="entry name" value="Ferric/Cupric_Reductase"/>
</dbReference>
<dbReference type="Proteomes" id="UP000053095">
    <property type="component" value="Unassembled WGS sequence"/>
</dbReference>
<keyword evidence="3 8" id="KW-0812">Transmembrane</keyword>
<comment type="subcellular location">
    <subcellularLocation>
        <location evidence="1">Membrane</location>
        <topology evidence="1">Multi-pass membrane protein</topology>
    </subcellularLocation>
</comment>
<dbReference type="GO" id="GO:0005886">
    <property type="term" value="C:plasma membrane"/>
    <property type="evidence" value="ECO:0007669"/>
    <property type="project" value="TreeGrafter"/>
</dbReference>
<dbReference type="InterPro" id="IPR013130">
    <property type="entry name" value="Fe3_Rdtase_TM_dom"/>
</dbReference>
<evidence type="ECO:0000256" key="2">
    <source>
        <dbReference type="ARBA" id="ARBA00022448"/>
    </source>
</evidence>
<evidence type="ECO:0008006" key="14">
    <source>
        <dbReference type="Google" id="ProtNLM"/>
    </source>
</evidence>
<evidence type="ECO:0000256" key="9">
    <source>
        <dbReference type="SAM" id="SignalP"/>
    </source>
</evidence>
<dbReference type="InterPro" id="IPR039261">
    <property type="entry name" value="FNR_nucleotide-bd"/>
</dbReference>
<feature type="signal peptide" evidence="9">
    <location>
        <begin position="1"/>
        <end position="20"/>
    </location>
</feature>
<sequence>MRGYPLFLLIHHCLVISAAAKSLKPLTADDYCFFSNYLPLSMLKWTDPNASGTTCNSSAEVASIYLSSKLYCQDKELSAGHKLWKEYCQGISTPLLDLSGISVNATPAYLSSLSTVDPYRNKSISLTSPVLLTRSYYDISFRSNVSLPAIPESLKSALPRSIRIGWSVMGYWGSILVIGMLHRLWTYTRSAHVGSDDAEHGWHSRASPNKRNLASLRHYFNTHLVVPAAVRSYHQRRLWGCSIPNRLEFLVVVGFWVMCIILNFGFYDIFTPNTRYQTTAHQVWKYVAQRTSVFAVACLPWVWLFAGRNNIFIWLTGWSFGTFNVFHRHLSRLTVLFAIVHSIAHIVVETVYSSSYQEDIKTLWLKFGIIAVIMMSFLGGLSFPYIRAKFYEAFLIGHITFAFILIIALFKHTAVLGTRFYSYLWPVVAIWSFDRSLRLVRLLYCNLRVSTNRGQRIQTSTAIATYSRDTGVIRLDVTVRGALTPSPGKYFYLYQFSTWRGWENHPFTVGTYTSIPKSLQTPSYSTAVGVSGLSPTLEVPVDNIGSIEQNSISSSSPLGEVKTSTKNTTGLVFWIRPYDGWTRRLQEQCLESSSSKQISSNTYQLRLSLALEGPYGHCLPLHNFDTVVMVIGGTGISTAIPYIHDRISRASLSSSSHYRKNSPISKIMLVWTARNRALIQEICDGQLADALLRGYFEASFYCTESNTIENSTGNIDEEHKQEKMTIHWGRPDVEDIIFSAGKEAQETNTRLAIMACGPAEMADAARRGVHSALKNGCREIRYFEEAYGW</sequence>
<keyword evidence="7 8" id="KW-0472">Membrane</keyword>
<feature type="chain" id="PRO_5028349484" description="FAD-binding FR-type domain-containing protein" evidence="9">
    <location>
        <begin position="21"/>
        <end position="789"/>
    </location>
</feature>
<gene>
    <name evidence="12" type="ORF">TCE0_039f13146</name>
</gene>